<dbReference type="GO" id="GO:0004222">
    <property type="term" value="F:metalloendopeptidase activity"/>
    <property type="evidence" value="ECO:0007669"/>
    <property type="project" value="InterPro"/>
</dbReference>
<dbReference type="Pfam" id="PF07580">
    <property type="entry name" value="Peptidase_M26_C"/>
    <property type="match status" value="1"/>
</dbReference>
<organism evidence="7 8">
    <name type="scientific">Streptococcus mitis</name>
    <dbReference type="NCBI Taxonomy" id="28037"/>
    <lineage>
        <taxon>Bacteria</taxon>
        <taxon>Bacillati</taxon>
        <taxon>Bacillota</taxon>
        <taxon>Bacilli</taxon>
        <taxon>Lactobacillales</taxon>
        <taxon>Streptococcaceae</taxon>
        <taxon>Streptococcus</taxon>
        <taxon>Streptococcus mitis group</taxon>
    </lineage>
</organism>
<dbReference type="InterPro" id="IPR008006">
    <property type="entry name" value="Peptidase_M26_N_dom"/>
</dbReference>
<evidence type="ECO:0000259" key="6">
    <source>
        <dbReference type="PROSITE" id="PS51109"/>
    </source>
</evidence>
<keyword evidence="2" id="KW-0732">Signal</keyword>
<dbReference type="GO" id="GO:0006508">
    <property type="term" value="P:proteolysis"/>
    <property type="evidence" value="ECO:0007669"/>
    <property type="project" value="UniProtKB-KW"/>
</dbReference>
<evidence type="ECO:0000256" key="3">
    <source>
        <dbReference type="ARBA" id="ARBA00022801"/>
    </source>
</evidence>
<dbReference type="Pfam" id="PF04650">
    <property type="entry name" value="YSIRK_signal"/>
    <property type="match status" value="1"/>
</dbReference>
<feature type="transmembrane region" description="Helical" evidence="5">
    <location>
        <begin position="21"/>
        <end position="40"/>
    </location>
</feature>
<dbReference type="Pfam" id="PF07501">
    <property type="entry name" value="G5"/>
    <property type="match status" value="3"/>
</dbReference>
<accession>A0A428HSV3</accession>
<reference evidence="7 8" key="1">
    <citation type="submission" date="2018-11" db="EMBL/GenBank/DDBJ databases">
        <title>Species Designations Belie Phenotypic and Genotypic Heterogeneity in Oral Streptococci.</title>
        <authorList>
            <person name="Velsko I."/>
        </authorList>
    </citation>
    <scope>NUCLEOTIDE SEQUENCE [LARGE SCALE GENOMIC DNA]</scope>
    <source>
        <strain evidence="7 8">BCC08</strain>
    </source>
</reference>
<feature type="domain" description="G5" evidence="6">
    <location>
        <begin position="530"/>
        <end position="612"/>
    </location>
</feature>
<dbReference type="GO" id="GO:0005576">
    <property type="term" value="C:extracellular region"/>
    <property type="evidence" value="ECO:0007669"/>
    <property type="project" value="InterPro"/>
</dbReference>
<comment type="caution">
    <text evidence="7">The sequence shown here is derived from an EMBL/GenBank/DDBJ whole genome shotgun (WGS) entry which is preliminary data.</text>
</comment>
<dbReference type="RefSeq" id="WP_125851758.1">
    <property type="nucleotide sequence ID" value="NZ_RJPY01000003.1"/>
</dbReference>
<dbReference type="PANTHER" id="PTHR48193:SF2">
    <property type="entry name" value="ZINC METALLOPROTEASE ZMPB"/>
    <property type="match status" value="1"/>
</dbReference>
<dbReference type="InterPro" id="IPR011098">
    <property type="entry name" value="G5_dom"/>
</dbReference>
<protein>
    <submittedName>
        <fullName evidence="7">Immunoglobulin A1 protease</fullName>
        <ecNumber evidence="7">3.4.24.13</ecNumber>
    </submittedName>
</protein>
<dbReference type="GO" id="GO:0016020">
    <property type="term" value="C:membrane"/>
    <property type="evidence" value="ECO:0007669"/>
    <property type="project" value="InterPro"/>
</dbReference>
<sequence>MKKTKQQLEKITKYSIRKLTVGVGPVAIGAFLFGASTLSVDKVYANEVGGAHSVHYRYLAEQELTESEKALIHHEVPTEFQDDDILYVVYRKKATTSQQLPYTGSKEVALAGLGLATASLAVLLVSKKHRSKVLGVLLISSIGVSNFVPFTAFAFENKELLSYNQTISASTHEGLAKGVIHIDGYEYIGYFKEAELHPSRPASAEKPQLPVEKQSANEIDKTEVVQEKPVSEKPQSRLEESLVDIPFETVTSPDTNLAEGQTRIVTAGVNGQRRIVTKVSMVNGQEVREVIEDQVVQNPVSQVIAVGTKKEEQPAPTPVPQAEPTHQVAKGTQEAGKEGQALTQPTLPEAPVEAKGTQEAGKEGQSLTQPELPEAPVEAKGTQEAGKAGQSLTQPELPEAPVETKGTQEEGKAGQALTQPKLPEAQVEVKGTQEEGKAGQALIQEQLPEYKVTEGAVTKETTTEIDYKTEIIEDPTKYTDEETVVQDGEKGSKITKTTYKTLEGVETDQVLNTTTTVVKEPVTKKISRGTKPIEGTLVEESLEKIPFKEVLKEDDQLKKGERVTVQEGKDGQKKVTKTYKTLKGLKTEEAPKIVEQVLELDQDRIVKLGTKNFEKPILSLSLVDVNDLKRSSQIRYNLENPSKAAIKSITLTLKKGDEIVKTLNVSPDDLTTTLTDLQYYKDYKLETKMVYDRGEGDEEEVLKEEPLRIDLKKVEIKNIKETSLMSVDADGNETDTSLLTEKPTDLAPLYLRVTTHDNKITRLAVDKIEEVEKDGKTLYKVTAKAPDLIQRNADNTLSEEYVHYFEKQKAHDGDVYYSFNDLVTAMKANPSGTFKLGADLNAANVPTPNKQYVPGKFSGTLTSVDGKQYTIHNMARQLFDNVEGGTVKNINLGNVNINMPWIENISALSRVIKNATVENVKVTGSILGKDGIAGIVNKGDTGGLLKNVAFIGKLTGVGNKGWDLGGIAGELWRGNIKHAYVDADIVADRARVGGLVARTDNGSDPNGIDKYASVRNAVTKGTIDVKNPVEVGGFISKNWTWGRVADTVSMMKVKNGEEFYGSRDLEAEGGYYTKNWIERNYVVKDVSEGSHSFNGSRSNRIQEISLEDANKKIESFGITADKFEIKPLVEDALNNVKPKTDTYKDTQDYDVSRELAYRNIEKLQPFYNKEWIVNQGNKIPADSKLLTTEVLSVTGMKDGQFVTDLSDADHIMIHYADKTKEIKAITQKESKVQQVREYSIEGLGDIVYTPNMVVKDRTQLISDIKAKLASVELDSDEVRKINNNPKMLYMEESFKEVKDNLDALVKALVENEDHQLNTDEAAKRALIKKVEDNKAKIMLALAYLNQYYGIKFDGLNIKNMMTFKPDFYGKNVNVLDRLISFASNGNNLKGDQSHDAFNRALASATGKANLHEFLKYNMELFTSETDMNTWFKNNIADNAYVVEKQSSNPDFANKKHKLYEVINNGHHGRYILPLLNLKKAHMILITTYNTIAFSSFEKYGKNTAEEREAFKKQVDLRAQEQINYLDFWSRLAADNVRNNLLKSENMVPSAIWDNHDVPGLGWVDRMGHTKKGDFAPIREFYGPTDKWHGYNGMGAYAYIFQNPQPQEAVYYIISSMISDFGTSAFTHETTHINDRMAYLGTWRHREGTDVEAFAQGMLQSPSVSNPNGEYGALGLNMAYERQNDGNQIYNYNPNVLNSREKIDHYMKNYNESMMMLDYLEAESVIKKNTGTNDKWFKKIDKKYREKADRNGLVGEPHQWDLVRDLNDDEKNTKLTSIDQLVDGNFATKHGLPGNGHYRTEGFDSAYTVVNMMTGIYGGNTSKSAVGSISFKHNTFRMWGYFGYLDGFLGYASNKYKQESKAAGNVGLGDDFIINKVSNGKFQSLEAWKKAWYHEVHEKAQRGFVEIEIDGQKISTYAQLQTLFDAAVEKDLQGNDFKNTVDLKWKVYKQLLQKSDGFAGDLFTKA</sequence>
<feature type="transmembrane region" description="Helical" evidence="5">
    <location>
        <begin position="133"/>
        <end position="155"/>
    </location>
</feature>
<keyword evidence="5" id="KW-0812">Transmembrane</keyword>
<dbReference type="EMBL" id="RJPY01000003">
    <property type="protein sequence ID" value="RSJ98901.1"/>
    <property type="molecule type" value="Genomic_DNA"/>
</dbReference>
<evidence type="ECO:0000256" key="2">
    <source>
        <dbReference type="ARBA" id="ARBA00022729"/>
    </source>
</evidence>
<feature type="transmembrane region" description="Helical" evidence="5">
    <location>
        <begin position="108"/>
        <end position="126"/>
    </location>
</feature>
<dbReference type="GO" id="GO:0008270">
    <property type="term" value="F:zinc ion binding"/>
    <property type="evidence" value="ECO:0007669"/>
    <property type="project" value="InterPro"/>
</dbReference>
<evidence type="ECO:0000313" key="7">
    <source>
        <dbReference type="EMBL" id="RSJ98901.1"/>
    </source>
</evidence>
<proteinExistence type="predicted"/>
<feature type="domain" description="G5" evidence="6">
    <location>
        <begin position="231"/>
        <end position="310"/>
    </location>
</feature>
<dbReference type="Proteomes" id="UP000277773">
    <property type="component" value="Unassembled WGS sequence"/>
</dbReference>
<dbReference type="Gene3D" id="2.160.20.110">
    <property type="match status" value="1"/>
</dbReference>
<keyword evidence="3 7" id="KW-0378">Hydrolase</keyword>
<dbReference type="Pfam" id="PF05342">
    <property type="entry name" value="Peptidase_M26_N"/>
    <property type="match status" value="1"/>
</dbReference>
<gene>
    <name evidence="7" type="primary">iga_1</name>
    <name evidence="7" type="ORF">D8786_03445</name>
</gene>
<dbReference type="InterPro" id="IPR005877">
    <property type="entry name" value="YSIRK_signal_dom"/>
</dbReference>
<evidence type="ECO:0000256" key="4">
    <source>
        <dbReference type="SAM" id="MobiDB-lite"/>
    </source>
</evidence>
<feature type="region of interest" description="Disordered" evidence="4">
    <location>
        <begin position="309"/>
        <end position="442"/>
    </location>
</feature>
<feature type="domain" description="G5" evidence="6">
    <location>
        <begin position="449"/>
        <end position="532"/>
    </location>
</feature>
<evidence type="ECO:0000313" key="8">
    <source>
        <dbReference type="Proteomes" id="UP000277773"/>
    </source>
</evidence>
<name>A0A428HSV3_STRMT</name>
<evidence type="ECO:0000256" key="5">
    <source>
        <dbReference type="SAM" id="Phobius"/>
    </source>
</evidence>
<dbReference type="EC" id="3.4.24.13" evidence="7"/>
<dbReference type="Gene3D" id="2.20.230.10">
    <property type="entry name" value="Resuscitation-promoting factor rpfb"/>
    <property type="match status" value="3"/>
</dbReference>
<dbReference type="InterPro" id="IPR011505">
    <property type="entry name" value="Peptidase_M26_C_dom"/>
</dbReference>
<evidence type="ECO:0000256" key="1">
    <source>
        <dbReference type="ARBA" id="ARBA00022670"/>
    </source>
</evidence>
<keyword evidence="1 7" id="KW-0645">Protease</keyword>
<dbReference type="InterPro" id="IPR053094">
    <property type="entry name" value="Zinc_metalloprotease_ZmpB"/>
</dbReference>
<dbReference type="SMART" id="SM01208">
    <property type="entry name" value="G5"/>
    <property type="match status" value="3"/>
</dbReference>
<keyword evidence="5" id="KW-1133">Transmembrane helix</keyword>
<dbReference type="PANTHER" id="PTHR48193">
    <property type="entry name" value="ZINC METALLOPROTEASE ZMPB-RELATED"/>
    <property type="match status" value="1"/>
</dbReference>
<keyword evidence="5" id="KW-0472">Membrane</keyword>
<dbReference type="NCBIfam" id="TIGR01168">
    <property type="entry name" value="YSIRK_signal"/>
    <property type="match status" value="1"/>
</dbReference>
<dbReference type="PROSITE" id="PS51109">
    <property type="entry name" value="G5"/>
    <property type="match status" value="3"/>
</dbReference>